<dbReference type="Proteomes" id="UP000887013">
    <property type="component" value="Unassembled WGS sequence"/>
</dbReference>
<gene>
    <name evidence="3" type="ORF">NPIL_515421</name>
</gene>
<organism evidence="3 4">
    <name type="scientific">Nephila pilipes</name>
    <name type="common">Giant wood spider</name>
    <name type="synonym">Nephila maculata</name>
    <dbReference type="NCBI Taxonomy" id="299642"/>
    <lineage>
        <taxon>Eukaryota</taxon>
        <taxon>Metazoa</taxon>
        <taxon>Ecdysozoa</taxon>
        <taxon>Arthropoda</taxon>
        <taxon>Chelicerata</taxon>
        <taxon>Arachnida</taxon>
        <taxon>Araneae</taxon>
        <taxon>Araneomorphae</taxon>
        <taxon>Entelegynae</taxon>
        <taxon>Araneoidea</taxon>
        <taxon>Nephilidae</taxon>
        <taxon>Nephila</taxon>
    </lineage>
</organism>
<feature type="coiled-coil region" evidence="1">
    <location>
        <begin position="45"/>
        <end position="72"/>
    </location>
</feature>
<evidence type="ECO:0000313" key="4">
    <source>
        <dbReference type="Proteomes" id="UP000887013"/>
    </source>
</evidence>
<reference evidence="3" key="1">
    <citation type="submission" date="2020-08" db="EMBL/GenBank/DDBJ databases">
        <title>Multicomponent nature underlies the extraordinary mechanical properties of spider dragline silk.</title>
        <authorList>
            <person name="Kono N."/>
            <person name="Nakamura H."/>
            <person name="Mori M."/>
            <person name="Yoshida Y."/>
            <person name="Ohtoshi R."/>
            <person name="Malay A.D."/>
            <person name="Moran D.A.P."/>
            <person name="Tomita M."/>
            <person name="Numata K."/>
            <person name="Arakawa K."/>
        </authorList>
    </citation>
    <scope>NUCLEOTIDE SEQUENCE</scope>
</reference>
<sequence length="100" mass="12210">MEIKRETVPPFTAIQNNSDLQLPERNKTEYEIKLEQERFELKFERNTYQAKFWKLEDQIENLEEEYGEKNGDLKERGYRELYNCNKSCVSEKIFMFLTKN</sequence>
<name>A0A8X6N1K6_NEPPI</name>
<keyword evidence="1" id="KW-0175">Coiled coil</keyword>
<proteinExistence type="predicted"/>
<feature type="region of interest" description="Disordered" evidence="2">
    <location>
        <begin position="1"/>
        <end position="20"/>
    </location>
</feature>
<dbReference type="EMBL" id="BMAW01053027">
    <property type="protein sequence ID" value="GFS88849.1"/>
    <property type="molecule type" value="Genomic_DNA"/>
</dbReference>
<protein>
    <submittedName>
        <fullName evidence="3">Uncharacterized protein</fullName>
    </submittedName>
</protein>
<evidence type="ECO:0000313" key="3">
    <source>
        <dbReference type="EMBL" id="GFS88849.1"/>
    </source>
</evidence>
<dbReference type="AlphaFoldDB" id="A0A8X6N1K6"/>
<evidence type="ECO:0000256" key="2">
    <source>
        <dbReference type="SAM" id="MobiDB-lite"/>
    </source>
</evidence>
<accession>A0A8X6N1K6</accession>
<evidence type="ECO:0000256" key="1">
    <source>
        <dbReference type="SAM" id="Coils"/>
    </source>
</evidence>
<keyword evidence="4" id="KW-1185">Reference proteome</keyword>
<comment type="caution">
    <text evidence="3">The sequence shown here is derived from an EMBL/GenBank/DDBJ whole genome shotgun (WGS) entry which is preliminary data.</text>
</comment>